<evidence type="ECO:0000256" key="11">
    <source>
        <dbReference type="ARBA" id="ARBA00023098"/>
    </source>
</evidence>
<dbReference type="EMBL" id="JADGKB010000069">
    <property type="protein sequence ID" value="KAJ3255265.1"/>
    <property type="molecule type" value="Genomic_DNA"/>
</dbReference>
<evidence type="ECO:0000259" key="15">
    <source>
        <dbReference type="Pfam" id="PF01764"/>
    </source>
</evidence>
<keyword evidence="9" id="KW-0442">Lipid degradation</keyword>
<evidence type="ECO:0000256" key="8">
    <source>
        <dbReference type="ARBA" id="ARBA00022837"/>
    </source>
</evidence>
<keyword evidence="10" id="KW-1133">Transmembrane helix</keyword>
<keyword evidence="12" id="KW-0472">Membrane</keyword>
<reference evidence="16" key="1">
    <citation type="submission" date="2020-05" db="EMBL/GenBank/DDBJ databases">
        <title>Phylogenomic resolution of chytrid fungi.</title>
        <authorList>
            <person name="Stajich J.E."/>
            <person name="Amses K."/>
            <person name="Simmons R."/>
            <person name="Seto K."/>
            <person name="Myers J."/>
            <person name="Bonds A."/>
            <person name="Quandt C.A."/>
            <person name="Barry K."/>
            <person name="Liu P."/>
            <person name="Grigoriev I."/>
            <person name="Longcore J.E."/>
            <person name="James T.Y."/>
        </authorList>
    </citation>
    <scope>NUCLEOTIDE SEQUENCE</scope>
    <source>
        <strain evidence="16">PLAUS21</strain>
    </source>
</reference>
<evidence type="ECO:0000313" key="17">
    <source>
        <dbReference type="Proteomes" id="UP001210925"/>
    </source>
</evidence>
<keyword evidence="17" id="KW-1185">Reference proteome</keyword>
<evidence type="ECO:0000256" key="7">
    <source>
        <dbReference type="ARBA" id="ARBA00022801"/>
    </source>
</evidence>
<keyword evidence="11" id="KW-0443">Lipid metabolism</keyword>
<evidence type="ECO:0000256" key="5">
    <source>
        <dbReference type="ARBA" id="ARBA00022692"/>
    </source>
</evidence>
<dbReference type="GO" id="GO:0016298">
    <property type="term" value="F:lipase activity"/>
    <property type="evidence" value="ECO:0007669"/>
    <property type="project" value="TreeGrafter"/>
</dbReference>
<evidence type="ECO:0000256" key="1">
    <source>
        <dbReference type="ARBA" id="ARBA00001913"/>
    </source>
</evidence>
<evidence type="ECO:0000313" key="16">
    <source>
        <dbReference type="EMBL" id="KAJ3255265.1"/>
    </source>
</evidence>
<dbReference type="GO" id="GO:0019369">
    <property type="term" value="P:arachidonate metabolic process"/>
    <property type="evidence" value="ECO:0007669"/>
    <property type="project" value="TreeGrafter"/>
</dbReference>
<evidence type="ECO:0000256" key="9">
    <source>
        <dbReference type="ARBA" id="ARBA00022963"/>
    </source>
</evidence>
<dbReference type="SUPFAM" id="SSF53474">
    <property type="entry name" value="alpha/beta-Hydrolases"/>
    <property type="match status" value="1"/>
</dbReference>
<dbReference type="Proteomes" id="UP001210925">
    <property type="component" value="Unassembled WGS sequence"/>
</dbReference>
<dbReference type="GO" id="GO:0046872">
    <property type="term" value="F:metal ion binding"/>
    <property type="evidence" value="ECO:0007669"/>
    <property type="project" value="UniProtKB-KW"/>
</dbReference>
<dbReference type="GO" id="GO:0046340">
    <property type="term" value="P:diacylglycerol catabolic process"/>
    <property type="evidence" value="ECO:0007669"/>
    <property type="project" value="TreeGrafter"/>
</dbReference>
<dbReference type="Gene3D" id="3.40.50.1820">
    <property type="entry name" value="alpha/beta hydrolase"/>
    <property type="match status" value="1"/>
</dbReference>
<evidence type="ECO:0000256" key="13">
    <source>
        <dbReference type="ARBA" id="ARBA00024531"/>
    </source>
</evidence>
<evidence type="ECO:0000256" key="6">
    <source>
        <dbReference type="ARBA" id="ARBA00022723"/>
    </source>
</evidence>
<evidence type="ECO:0000256" key="12">
    <source>
        <dbReference type="ARBA" id="ARBA00023136"/>
    </source>
</evidence>
<comment type="catalytic activity">
    <reaction evidence="13">
        <text>a 1,2-diacyl-sn-glycerol + H2O = a 2-acylglycerol + a fatty acid + H(+)</text>
        <dbReference type="Rhea" id="RHEA:33275"/>
        <dbReference type="ChEBI" id="CHEBI:15377"/>
        <dbReference type="ChEBI" id="CHEBI:15378"/>
        <dbReference type="ChEBI" id="CHEBI:17389"/>
        <dbReference type="ChEBI" id="CHEBI:17815"/>
        <dbReference type="ChEBI" id="CHEBI:28868"/>
        <dbReference type="EC" id="3.1.1.116"/>
    </reaction>
    <physiologicalReaction direction="left-to-right" evidence="13">
        <dbReference type="Rhea" id="RHEA:33276"/>
    </physiologicalReaction>
</comment>
<organism evidence="16 17">
    <name type="scientific">Boothiomyces macroporosus</name>
    <dbReference type="NCBI Taxonomy" id="261099"/>
    <lineage>
        <taxon>Eukaryota</taxon>
        <taxon>Fungi</taxon>
        <taxon>Fungi incertae sedis</taxon>
        <taxon>Chytridiomycota</taxon>
        <taxon>Chytridiomycota incertae sedis</taxon>
        <taxon>Chytridiomycetes</taxon>
        <taxon>Rhizophydiales</taxon>
        <taxon>Terramycetaceae</taxon>
        <taxon>Boothiomyces</taxon>
    </lineage>
</organism>
<evidence type="ECO:0000256" key="3">
    <source>
        <dbReference type="ARBA" id="ARBA00022475"/>
    </source>
</evidence>
<dbReference type="InterPro" id="IPR052214">
    <property type="entry name" value="DAG_Lipase-Related"/>
</dbReference>
<dbReference type="InterPro" id="IPR002921">
    <property type="entry name" value="Fungal_lipase-type"/>
</dbReference>
<evidence type="ECO:0000256" key="14">
    <source>
        <dbReference type="ARBA" id="ARBA00026104"/>
    </source>
</evidence>
<sequence length="645" mass="73578">MWKRRFEWLLSSSNLSNSDGQAVLTDVSMVFADYFKDVDWAPSDIAVGLILLKREQKIAREVAEARNTNPTLNWNGWYSQEDIYAIDIDNERTVREIPKIKLDMPQFGTLVESGLDSAVLNENEKSHSLTRLQHSKGSESTLGTFSFDEPSGSRTTVASSAESVKSKRPVSDTFGSIKFQNAFNFFKPEFNKKKFLGRSKSVNLPKDSNLIEMQERKKRLSQDWSFGSYAFAAKKENYQLTQHDILDVIHFSHYANMAYVQLDNEITRKMDMLVHYSPLNDLFKSPYMVSLDHDWNSIVIAIRGTYSASDILVDLKLDQSILDEDLENPELYTVHSGFYLTAKNIVDDMMANRVLENIVGNKESKVHNYHIVVCGHSLGAAVGALVAYFLRKKGFFRTRCYGYSMPGGVTNELTASLFDDFCISIVAGDDSVSRTTHYTMEILKADVIRLLGNCDLPKYKIFGSALANRYFHSEKRKTLLQRTRNGNIPDNKDTNLDDSEIEKIRAHTLSIPKKWRSENDQHFIVPSITVPGIPMFMPGRILYLEKLRDHSNRPAILDTPSDSGRRRRRGQRTLQAFTAAIKERVVEVTHIASDYKYAYTPRWASKDEFQEIIISRTMISDHTAVFGILKIFEQFHPDVPLKASS</sequence>
<feature type="domain" description="Fungal lipase-type" evidence="15">
    <location>
        <begin position="299"/>
        <end position="436"/>
    </location>
</feature>
<keyword evidence="8" id="KW-0106">Calcium</keyword>
<evidence type="ECO:0000256" key="4">
    <source>
        <dbReference type="ARBA" id="ARBA00022553"/>
    </source>
</evidence>
<name>A0AAD5Y232_9FUNG</name>
<keyword evidence="3" id="KW-1003">Cell membrane</keyword>
<comment type="caution">
    <text evidence="16">The sequence shown here is derived from an EMBL/GenBank/DDBJ whole genome shotgun (WGS) entry which is preliminary data.</text>
</comment>
<dbReference type="CDD" id="cd00519">
    <property type="entry name" value="Lipase_3"/>
    <property type="match status" value="1"/>
</dbReference>
<dbReference type="GO" id="GO:0005886">
    <property type="term" value="C:plasma membrane"/>
    <property type="evidence" value="ECO:0007669"/>
    <property type="project" value="UniProtKB-SubCell"/>
</dbReference>
<protein>
    <recommendedName>
        <fullName evidence="14">sn-1-specific diacylglycerol lipase</fullName>
        <ecNumber evidence="14">3.1.1.116</ecNumber>
    </recommendedName>
</protein>
<proteinExistence type="predicted"/>
<comment type="subcellular location">
    <subcellularLocation>
        <location evidence="2">Cell membrane</location>
        <topology evidence="2">Multi-pass membrane protein</topology>
    </subcellularLocation>
</comment>
<evidence type="ECO:0000256" key="2">
    <source>
        <dbReference type="ARBA" id="ARBA00004651"/>
    </source>
</evidence>
<dbReference type="PANTHER" id="PTHR45792">
    <property type="entry name" value="DIACYLGLYCEROL LIPASE HOMOLOG-RELATED"/>
    <property type="match status" value="1"/>
</dbReference>
<accession>A0AAD5Y232</accession>
<dbReference type="Pfam" id="PF01764">
    <property type="entry name" value="Lipase_3"/>
    <property type="match status" value="1"/>
</dbReference>
<keyword evidence="5" id="KW-0812">Transmembrane</keyword>
<keyword evidence="6" id="KW-0479">Metal-binding</keyword>
<dbReference type="AlphaFoldDB" id="A0AAD5Y232"/>
<keyword evidence="7" id="KW-0378">Hydrolase</keyword>
<evidence type="ECO:0000256" key="10">
    <source>
        <dbReference type="ARBA" id="ARBA00022989"/>
    </source>
</evidence>
<gene>
    <name evidence="16" type="ORF">HK103_006401</name>
</gene>
<dbReference type="PANTHER" id="PTHR45792:SF8">
    <property type="entry name" value="DIACYLGLYCEROL LIPASE-ALPHA"/>
    <property type="match status" value="1"/>
</dbReference>
<dbReference type="EC" id="3.1.1.116" evidence="14"/>
<keyword evidence="4" id="KW-0597">Phosphoprotein</keyword>
<comment type="cofactor">
    <cofactor evidence="1">
        <name>Ca(2+)</name>
        <dbReference type="ChEBI" id="CHEBI:29108"/>
    </cofactor>
</comment>
<dbReference type="InterPro" id="IPR029058">
    <property type="entry name" value="AB_hydrolase_fold"/>
</dbReference>